<keyword evidence="3" id="KW-0862">Zinc</keyword>
<dbReference type="InterPro" id="IPR036890">
    <property type="entry name" value="HATPase_C_sf"/>
</dbReference>
<keyword evidence="6" id="KW-1185">Reference proteome</keyword>
<evidence type="ECO:0000256" key="2">
    <source>
        <dbReference type="ARBA" id="ARBA00022771"/>
    </source>
</evidence>
<dbReference type="EMBL" id="JALDAY010000012">
    <property type="protein sequence ID" value="MCI3276482.1"/>
    <property type="molecule type" value="Genomic_DNA"/>
</dbReference>
<protein>
    <submittedName>
        <fullName evidence="5">ATP-binding protein</fullName>
    </submittedName>
</protein>
<dbReference type="InterPro" id="IPR001876">
    <property type="entry name" value="Znf_RanBP2"/>
</dbReference>
<sequence>MAHKLLDITPTPQVLVALTRTPITPLDALSELIDNAIDSFRAAEVSGSPSPVRQVLIEVPGAAEVRRGEGIIRVRDTGPGLTEEQIADAMRAGYSSKNHFDTLGLFGMGFNIATGKLGRVTRVICARTEQKHAIQVTLDLPRLLQTGAFTVHAEQVEKPRGLEHGTVVEIRGWWPEGDANRGFIRDLVKIPKNTLRDRIGRRYATLLRGEVGAPVVISVNSERCRAFEHCVWSESRFVERQGHGKIPAQIRFDEEVDRSRRCLHDGAEFGAADACPRCGRRDSREIAQRVRGWVGIQRFDDQNDFGIDLIRNGRAIRIAEKSAFFEYTDETVGKVEREYPIDQQYGRIIGEVHVDQVPVDFQKQNFQQSSTEWQAALQFLRGGSLLPTKWKDGERNDSPISRLFQGYRKVRNFGRADMYMGQYNPAKGKADRISRETERAYYQRFLDREPGYHDDERWWELVERATEPPLEELPECPDCGFQNPSGAEACGGCSRVLDGRPCLNAACRQVIARSATACSHCGASQTPKIELPWTCAFCRTENKAGDEHCRECGIVEGAPHPASPEALAPGSEENAELGASRLTVTLADGRASDPLDITVRTVARPIIAAHGCPPVPLVTDVKSGHLTIYTYLSHPAFTAMGVRPEYLIASEAGQYLHALHANLRGRPGHTVSALTAELLKEGWGDTIAENADTVRDDIKSLFNSITEKLLDAPHADDFYDELDEAQQRAMADSVITSGVDLSELERLKTTGAYLRYCDRDTLAAFFARYPQGWFGGRVWRDPWPHSSALGPVVAEKLQHELSIKYLRCLEDCASYIRYEQPERLLVVRARAAAEFLSDKLS</sequence>
<dbReference type="Proteomes" id="UP001165269">
    <property type="component" value="Unassembled WGS sequence"/>
</dbReference>
<feature type="domain" description="RanBP2-type" evidence="4">
    <location>
        <begin position="533"/>
        <end position="552"/>
    </location>
</feature>
<keyword evidence="5" id="KW-0067">ATP-binding</keyword>
<name>A0ABS9YGV8_9ACTN</name>
<proteinExistence type="predicted"/>
<comment type="caution">
    <text evidence="5">The sequence shown here is derived from an EMBL/GenBank/DDBJ whole genome shotgun (WGS) entry which is preliminary data.</text>
</comment>
<keyword evidence="1" id="KW-0479">Metal-binding</keyword>
<dbReference type="Gene3D" id="3.30.565.10">
    <property type="entry name" value="Histidine kinase-like ATPase, C-terminal domain"/>
    <property type="match status" value="1"/>
</dbReference>
<evidence type="ECO:0000313" key="5">
    <source>
        <dbReference type="EMBL" id="MCI3276482.1"/>
    </source>
</evidence>
<dbReference type="RefSeq" id="WP_242773120.1">
    <property type="nucleotide sequence ID" value="NZ_JALDAY010000012.1"/>
</dbReference>
<accession>A0ABS9YGV8</accession>
<evidence type="ECO:0000259" key="4">
    <source>
        <dbReference type="PROSITE" id="PS01358"/>
    </source>
</evidence>
<dbReference type="GO" id="GO:0005524">
    <property type="term" value="F:ATP binding"/>
    <property type="evidence" value="ECO:0007669"/>
    <property type="project" value="UniProtKB-KW"/>
</dbReference>
<dbReference type="SMART" id="SM00547">
    <property type="entry name" value="ZnF_RBZ"/>
    <property type="match status" value="2"/>
</dbReference>
<dbReference type="SUPFAM" id="SSF55874">
    <property type="entry name" value="ATPase domain of HSP90 chaperone/DNA topoisomerase II/histidine kinase"/>
    <property type="match status" value="1"/>
</dbReference>
<evidence type="ECO:0000256" key="3">
    <source>
        <dbReference type="ARBA" id="ARBA00022833"/>
    </source>
</evidence>
<dbReference type="PROSITE" id="PS01358">
    <property type="entry name" value="ZF_RANBP2_1"/>
    <property type="match status" value="1"/>
</dbReference>
<organism evidence="5 6">
    <name type="scientific">Streptomyces cylindrosporus</name>
    <dbReference type="NCBI Taxonomy" id="2927583"/>
    <lineage>
        <taxon>Bacteria</taxon>
        <taxon>Bacillati</taxon>
        <taxon>Actinomycetota</taxon>
        <taxon>Actinomycetes</taxon>
        <taxon>Kitasatosporales</taxon>
        <taxon>Streptomycetaceae</taxon>
        <taxon>Streptomyces</taxon>
    </lineage>
</organism>
<evidence type="ECO:0000313" key="6">
    <source>
        <dbReference type="Proteomes" id="UP001165269"/>
    </source>
</evidence>
<keyword evidence="2" id="KW-0863">Zinc-finger</keyword>
<evidence type="ECO:0000256" key="1">
    <source>
        <dbReference type="ARBA" id="ARBA00022723"/>
    </source>
</evidence>
<dbReference type="Pfam" id="PF13589">
    <property type="entry name" value="HATPase_c_3"/>
    <property type="match status" value="1"/>
</dbReference>
<reference evidence="5" key="1">
    <citation type="submission" date="2022-03" db="EMBL/GenBank/DDBJ databases">
        <title>Streptomyces 7R015 and 7R016 isolated from Barleria lupulina in Thailand.</title>
        <authorList>
            <person name="Kanchanasin P."/>
            <person name="Phongsopitanun W."/>
            <person name="Tanasupawat S."/>
        </authorList>
    </citation>
    <scope>NUCLEOTIDE SEQUENCE</scope>
    <source>
        <strain evidence="5">7R015</strain>
    </source>
</reference>
<gene>
    <name evidence="5" type="ORF">MQP27_35945</name>
</gene>
<keyword evidence="5" id="KW-0547">Nucleotide-binding</keyword>